<dbReference type="Proteomes" id="UP000265200">
    <property type="component" value="Chromosome 2"/>
</dbReference>
<protein>
    <recommendedName>
        <fullName evidence="9">Ribonuclease A-domain domain-containing protein</fullName>
    </recommendedName>
</protein>
<reference key="1">
    <citation type="journal article" date="2007" name="Nature">
        <title>The medaka draft genome and insights into vertebrate genome evolution.</title>
        <authorList>
            <person name="Kasahara M."/>
            <person name="Naruse K."/>
            <person name="Sasaki S."/>
            <person name="Nakatani Y."/>
            <person name="Qu W."/>
            <person name="Ahsan B."/>
            <person name="Yamada T."/>
            <person name="Nagayasu Y."/>
            <person name="Doi K."/>
            <person name="Kasai Y."/>
            <person name="Jindo T."/>
            <person name="Kobayashi D."/>
            <person name="Shimada A."/>
            <person name="Toyoda A."/>
            <person name="Kuroki Y."/>
            <person name="Fujiyama A."/>
            <person name="Sasaki T."/>
            <person name="Shimizu A."/>
            <person name="Asakawa S."/>
            <person name="Shimizu N."/>
            <person name="Hashimoto S."/>
            <person name="Yang J."/>
            <person name="Lee Y."/>
            <person name="Matsushima K."/>
            <person name="Sugano S."/>
            <person name="Sakaizumi M."/>
            <person name="Narita T."/>
            <person name="Ohishi K."/>
            <person name="Haga S."/>
            <person name="Ohta F."/>
            <person name="Nomoto H."/>
            <person name="Nogata K."/>
            <person name="Morishita T."/>
            <person name="Endo T."/>
            <person name="Shin-I T."/>
            <person name="Takeda H."/>
            <person name="Morishita S."/>
            <person name="Kohara Y."/>
        </authorList>
    </citation>
    <scope>NUCLEOTIDE SEQUENCE [LARGE SCALE GENOMIC DNA]</scope>
    <source>
        <strain>Hd-rR</strain>
    </source>
</reference>
<evidence type="ECO:0000313" key="11">
    <source>
        <dbReference type="Proteomes" id="UP000265200"/>
    </source>
</evidence>
<accession>A0A3P9J9K8</accession>
<dbReference type="PANTHER" id="PTHR11437:SF10">
    <property type="entry name" value="ANGIOGENIN-RELATED"/>
    <property type="match status" value="1"/>
</dbReference>
<keyword evidence="6 8" id="KW-0378">Hydrolase</keyword>
<evidence type="ECO:0000256" key="1">
    <source>
        <dbReference type="ARBA" id="ARBA00004613"/>
    </source>
</evidence>
<dbReference type="CDD" id="cd06265">
    <property type="entry name" value="RNase_A_canonical"/>
    <property type="match status" value="1"/>
</dbReference>
<evidence type="ECO:0000259" key="9">
    <source>
        <dbReference type="SMART" id="SM00092"/>
    </source>
</evidence>
<proteinExistence type="inferred from homology"/>
<evidence type="ECO:0000256" key="5">
    <source>
        <dbReference type="ARBA" id="ARBA00022759"/>
    </source>
</evidence>
<dbReference type="GO" id="GO:0003676">
    <property type="term" value="F:nucleic acid binding"/>
    <property type="evidence" value="ECO:0007669"/>
    <property type="project" value="InterPro"/>
</dbReference>
<dbReference type="Gene3D" id="3.10.130.10">
    <property type="entry name" value="Ribonuclease A-like domain"/>
    <property type="match status" value="1"/>
</dbReference>
<feature type="domain" description="Ribonuclease A-domain" evidence="9">
    <location>
        <begin position="5"/>
        <end position="120"/>
    </location>
</feature>
<dbReference type="AlphaFoldDB" id="A0A3P9J9K8"/>
<dbReference type="Pfam" id="PF00074">
    <property type="entry name" value="RnaseA"/>
    <property type="match status" value="1"/>
</dbReference>
<evidence type="ECO:0000256" key="3">
    <source>
        <dbReference type="ARBA" id="ARBA00022525"/>
    </source>
</evidence>
<dbReference type="InterPro" id="IPR001427">
    <property type="entry name" value="RNaseA"/>
</dbReference>
<keyword evidence="4 8" id="KW-0540">Nuclease</keyword>
<evidence type="ECO:0000256" key="2">
    <source>
        <dbReference type="ARBA" id="ARBA00005600"/>
    </source>
</evidence>
<dbReference type="InterPro" id="IPR023411">
    <property type="entry name" value="RNaseA_AS"/>
</dbReference>
<reference evidence="10" key="3">
    <citation type="submission" date="2025-08" db="UniProtKB">
        <authorList>
            <consortium name="Ensembl"/>
        </authorList>
    </citation>
    <scope>IDENTIFICATION</scope>
    <source>
        <strain evidence="10">HSOK</strain>
    </source>
</reference>
<dbReference type="InterPro" id="IPR036816">
    <property type="entry name" value="RNaseA-like_dom_sf"/>
</dbReference>
<dbReference type="GO" id="GO:0005576">
    <property type="term" value="C:extracellular region"/>
    <property type="evidence" value="ECO:0007669"/>
    <property type="project" value="UniProtKB-SubCell"/>
</dbReference>
<dbReference type="PROSITE" id="PS00127">
    <property type="entry name" value="RNASE_PANCREATIC"/>
    <property type="match status" value="1"/>
</dbReference>
<name>A0A3P9J9K8_ORYLA</name>
<comment type="subcellular location">
    <subcellularLocation>
        <location evidence="1">Secreted</location>
    </subcellularLocation>
</comment>
<evidence type="ECO:0000256" key="7">
    <source>
        <dbReference type="ARBA" id="ARBA00023157"/>
    </source>
</evidence>
<comment type="similarity">
    <text evidence="2 8">Belongs to the pancreatic ribonuclease family.</text>
</comment>
<dbReference type="SUPFAM" id="SSF54076">
    <property type="entry name" value="RNase A-like"/>
    <property type="match status" value="1"/>
</dbReference>
<evidence type="ECO:0000256" key="4">
    <source>
        <dbReference type="ARBA" id="ARBA00022722"/>
    </source>
</evidence>
<dbReference type="SMART" id="SM00092">
    <property type="entry name" value="RNAse_Pc"/>
    <property type="match status" value="1"/>
</dbReference>
<keyword evidence="3" id="KW-0964">Secreted</keyword>
<keyword evidence="5 8" id="KW-0255">Endonuclease</keyword>
<sequence>MKILLKSRYEKFRRQHIDKDMTANKCDSVMNRKNIFNNDNSCKETNTFIVDDPAKVKRICEGIADGKMMQSTEMFRIVKCELKNTGARKPNCQYKGGLLTNRYLKVKCENKLPVHFDDDIVNFGF</sequence>
<dbReference type="GO" id="GO:0004519">
    <property type="term" value="F:endonuclease activity"/>
    <property type="evidence" value="ECO:0007669"/>
    <property type="project" value="UniProtKB-KW"/>
</dbReference>
<organism evidence="10 11">
    <name type="scientific">Oryzias latipes</name>
    <name type="common">Japanese rice fish</name>
    <name type="synonym">Japanese killifish</name>
    <dbReference type="NCBI Taxonomy" id="8090"/>
    <lineage>
        <taxon>Eukaryota</taxon>
        <taxon>Metazoa</taxon>
        <taxon>Chordata</taxon>
        <taxon>Craniata</taxon>
        <taxon>Vertebrata</taxon>
        <taxon>Euteleostomi</taxon>
        <taxon>Actinopterygii</taxon>
        <taxon>Neopterygii</taxon>
        <taxon>Teleostei</taxon>
        <taxon>Neoteleostei</taxon>
        <taxon>Acanthomorphata</taxon>
        <taxon>Ovalentaria</taxon>
        <taxon>Atherinomorphae</taxon>
        <taxon>Beloniformes</taxon>
        <taxon>Adrianichthyidae</taxon>
        <taxon>Oryziinae</taxon>
        <taxon>Oryzias</taxon>
    </lineage>
</organism>
<reference evidence="10 11" key="2">
    <citation type="submission" date="2017-04" db="EMBL/GenBank/DDBJ databases">
        <title>CpG methylation of centromeres and impact of large insertions on vertebrate speciation.</title>
        <authorList>
            <person name="Ichikawa K."/>
            <person name="Yoshimura J."/>
            <person name="Morishita S."/>
        </authorList>
    </citation>
    <scope>NUCLEOTIDE SEQUENCE</scope>
    <source>
        <strain evidence="10 11">HSOK</strain>
    </source>
</reference>
<keyword evidence="7" id="KW-1015">Disulfide bond</keyword>
<dbReference type="Ensembl" id="ENSORLT00015017814.1">
    <property type="protein sequence ID" value="ENSORLP00015028975.1"/>
    <property type="gene ID" value="ENSORLG00015011855.1"/>
</dbReference>
<evidence type="ECO:0000313" key="10">
    <source>
        <dbReference type="Ensembl" id="ENSORLP00015028975.1"/>
    </source>
</evidence>
<dbReference type="InterPro" id="IPR023412">
    <property type="entry name" value="RNaseA_domain"/>
</dbReference>
<dbReference type="PANTHER" id="PTHR11437">
    <property type="entry name" value="RIBONUCLEASE"/>
    <property type="match status" value="1"/>
</dbReference>
<dbReference type="GO" id="GO:0016787">
    <property type="term" value="F:hydrolase activity"/>
    <property type="evidence" value="ECO:0007669"/>
    <property type="project" value="UniProtKB-KW"/>
</dbReference>
<evidence type="ECO:0000256" key="6">
    <source>
        <dbReference type="ARBA" id="ARBA00022801"/>
    </source>
</evidence>
<reference evidence="10" key="4">
    <citation type="submission" date="2025-09" db="UniProtKB">
        <authorList>
            <consortium name="Ensembl"/>
        </authorList>
    </citation>
    <scope>IDENTIFICATION</scope>
    <source>
        <strain evidence="10">HSOK</strain>
    </source>
</reference>
<evidence type="ECO:0000256" key="8">
    <source>
        <dbReference type="RuleBase" id="RU000651"/>
    </source>
</evidence>